<keyword evidence="1" id="KW-0175">Coiled coil</keyword>
<name>A0A240E1Q4_9BURK</name>
<dbReference type="AlphaFoldDB" id="A0A240E1Q4"/>
<dbReference type="InterPro" id="IPR013976">
    <property type="entry name" value="HDOD"/>
</dbReference>
<dbReference type="Proteomes" id="UP000218069">
    <property type="component" value="Unassembled WGS sequence"/>
</dbReference>
<feature type="coiled-coil region" evidence="1">
    <location>
        <begin position="157"/>
        <end position="187"/>
    </location>
</feature>
<dbReference type="PROSITE" id="PS51833">
    <property type="entry name" value="HDOD"/>
    <property type="match status" value="1"/>
</dbReference>
<dbReference type="InterPro" id="IPR035919">
    <property type="entry name" value="EAL_sf"/>
</dbReference>
<reference evidence="4" key="1">
    <citation type="submission" date="2017-08" db="EMBL/GenBank/DDBJ databases">
        <authorList>
            <person name="Varghese N."/>
            <person name="Submissions S."/>
        </authorList>
    </citation>
    <scope>NUCLEOTIDE SEQUENCE [LARGE SCALE GENOMIC DNA]</scope>
    <source>
        <strain evidence="4">AP-Melu-1000-B4</strain>
    </source>
</reference>
<dbReference type="SUPFAM" id="SSF109604">
    <property type="entry name" value="HD-domain/PDEase-like"/>
    <property type="match status" value="1"/>
</dbReference>
<evidence type="ECO:0000313" key="3">
    <source>
        <dbReference type="EMBL" id="SNX28406.1"/>
    </source>
</evidence>
<dbReference type="SUPFAM" id="SSF141868">
    <property type="entry name" value="EAL domain-like"/>
    <property type="match status" value="1"/>
</dbReference>
<gene>
    <name evidence="3" type="ORF">SAMN06295945_0736</name>
</gene>
<evidence type="ECO:0000259" key="2">
    <source>
        <dbReference type="PROSITE" id="PS51833"/>
    </source>
</evidence>
<dbReference type="Gene3D" id="1.10.3210.10">
    <property type="entry name" value="Hypothetical protein af1432"/>
    <property type="match status" value="1"/>
</dbReference>
<dbReference type="Gene3D" id="3.20.20.450">
    <property type="entry name" value="EAL domain"/>
    <property type="match status" value="1"/>
</dbReference>
<proteinExistence type="predicted"/>
<evidence type="ECO:0000256" key="1">
    <source>
        <dbReference type="SAM" id="Coils"/>
    </source>
</evidence>
<dbReference type="OrthoDB" id="9804751at2"/>
<dbReference type="RefSeq" id="WP_096672520.1">
    <property type="nucleotide sequence ID" value="NZ_OANS01000002.1"/>
</dbReference>
<sequence>MALFKKKSVAAPIQAPRGPEKIVPENPYLGREPIINREQTIIGYELFFRPGTTLKAKRLNDRNDVMVQIAKRLAEDPKAEVNYPEEVTDANLRDDDGKEVTQVTLSEILYSLKTKGVTQSLGQHLGFINIRADQLGDELRGFPAIKFPLQIDLAEILGAIEAEAAIAKEAEQDLETNAEAKKDFEDSGEPRVPEIIEKLERLRSVGYKFVLTGLTEVFDGLDDILTKFRYVKLDLQKVTKPFSLIDYCKGIPLPRDEKSKDGSKTLQIIASNVHTPEEYHHARDIGCDAFEGFYFVKSDPELSLHRGDEYRKLLELLTLLLSSPELKELVTAVEANPVVSKHLMVIAEIDSRRKREKPENIRDAAVISGIKRITRWTQLLLYADTKAKVALDATPLLQLVCVRAFFMESLSTKLGAGGGLGSSDLAFLVGGLSLIDNLFDEPARELLSHFNLPSVVVDAIVDRSGILGQLLSLAEAAEVGDLEKCRHLCSDELKTVSLDDVAQDSLLAIKNFVAQTQFAPEEDVWDAADSPNEELA</sequence>
<evidence type="ECO:0000313" key="4">
    <source>
        <dbReference type="Proteomes" id="UP000218069"/>
    </source>
</evidence>
<keyword evidence="4" id="KW-1185">Reference proteome</keyword>
<protein>
    <submittedName>
        <fullName evidence="3">C-di-GMP-related signal transduction protein, contains EAL and HDOD domains</fullName>
    </submittedName>
</protein>
<dbReference type="EMBL" id="OANS01000002">
    <property type="protein sequence ID" value="SNX28406.1"/>
    <property type="molecule type" value="Genomic_DNA"/>
</dbReference>
<accession>A0A240E1Q4</accession>
<organism evidence="3 4">
    <name type="scientific">Polynucleobacter meluiroseus</name>
    <dbReference type="NCBI Taxonomy" id="1938814"/>
    <lineage>
        <taxon>Bacteria</taxon>
        <taxon>Pseudomonadati</taxon>
        <taxon>Pseudomonadota</taxon>
        <taxon>Betaproteobacteria</taxon>
        <taxon>Burkholderiales</taxon>
        <taxon>Burkholderiaceae</taxon>
        <taxon>Polynucleobacter</taxon>
    </lineage>
</organism>
<feature type="domain" description="HDOD" evidence="2">
    <location>
        <begin position="303"/>
        <end position="498"/>
    </location>
</feature>